<keyword evidence="1" id="KW-1133">Transmembrane helix</keyword>
<dbReference type="RefSeq" id="WP_146460576.1">
    <property type="nucleotide sequence ID" value="NZ_SJPW01000006.1"/>
</dbReference>
<dbReference type="Proteomes" id="UP000318288">
    <property type="component" value="Unassembled WGS sequence"/>
</dbReference>
<organism evidence="2 3">
    <name type="scientific">Rubripirellula tenax</name>
    <dbReference type="NCBI Taxonomy" id="2528015"/>
    <lineage>
        <taxon>Bacteria</taxon>
        <taxon>Pseudomonadati</taxon>
        <taxon>Planctomycetota</taxon>
        <taxon>Planctomycetia</taxon>
        <taxon>Pirellulales</taxon>
        <taxon>Pirellulaceae</taxon>
        <taxon>Rubripirellula</taxon>
    </lineage>
</organism>
<protein>
    <submittedName>
        <fullName evidence="2">Uncharacterized protein</fullName>
    </submittedName>
</protein>
<feature type="transmembrane region" description="Helical" evidence="1">
    <location>
        <begin position="57"/>
        <end position="85"/>
    </location>
</feature>
<keyword evidence="3" id="KW-1185">Reference proteome</keyword>
<name>A0A5C6EKG4_9BACT</name>
<dbReference type="AlphaFoldDB" id="A0A5C6EKG4"/>
<dbReference type="OrthoDB" id="291529at2"/>
<gene>
    <name evidence="2" type="ORF">Poly51_48740</name>
</gene>
<evidence type="ECO:0000313" key="2">
    <source>
        <dbReference type="EMBL" id="TWU48970.1"/>
    </source>
</evidence>
<sequence>MNPETNESNDAVVDIDPADPQASEFVKYAAHASWLAPIAALLVEGRFSSVASDATNYGYIATLALILAVSILTIAGFVLGIYAFVRGRNVNGVRKPAAIGVVLCLGFLVLFLGGVVHGFRNATANDEITDNDLVTEMSLFAGDAVKVAHDQFEIPLDYSPESIEFVEVILAQLHDQHAEKPFTSSQLTDHALQWGGYVGEVLKTFGDCDWALESSDGSGTYPIVCDDNTEVLPIDWCYVRIAYGAEHDVRPKFAAVANGRHRLDAAPSSSIDSGPQDEF</sequence>
<keyword evidence="1" id="KW-0812">Transmembrane</keyword>
<accession>A0A5C6EKG4</accession>
<evidence type="ECO:0000256" key="1">
    <source>
        <dbReference type="SAM" id="Phobius"/>
    </source>
</evidence>
<proteinExistence type="predicted"/>
<dbReference type="EMBL" id="SJPW01000006">
    <property type="protein sequence ID" value="TWU48970.1"/>
    <property type="molecule type" value="Genomic_DNA"/>
</dbReference>
<keyword evidence="1" id="KW-0472">Membrane</keyword>
<reference evidence="2 3" key="1">
    <citation type="submission" date="2019-02" db="EMBL/GenBank/DDBJ databases">
        <title>Deep-cultivation of Planctomycetes and their phenomic and genomic characterization uncovers novel biology.</title>
        <authorList>
            <person name="Wiegand S."/>
            <person name="Jogler M."/>
            <person name="Boedeker C."/>
            <person name="Pinto D."/>
            <person name="Vollmers J."/>
            <person name="Rivas-Marin E."/>
            <person name="Kohn T."/>
            <person name="Peeters S.H."/>
            <person name="Heuer A."/>
            <person name="Rast P."/>
            <person name="Oberbeckmann S."/>
            <person name="Bunk B."/>
            <person name="Jeske O."/>
            <person name="Meyerdierks A."/>
            <person name="Storesund J.E."/>
            <person name="Kallscheuer N."/>
            <person name="Luecker S."/>
            <person name="Lage O.M."/>
            <person name="Pohl T."/>
            <person name="Merkel B.J."/>
            <person name="Hornburger P."/>
            <person name="Mueller R.-W."/>
            <person name="Bruemmer F."/>
            <person name="Labrenz M."/>
            <person name="Spormann A.M."/>
            <person name="Op Den Camp H."/>
            <person name="Overmann J."/>
            <person name="Amann R."/>
            <person name="Jetten M.S.M."/>
            <person name="Mascher T."/>
            <person name="Medema M.H."/>
            <person name="Devos D.P."/>
            <person name="Kaster A.-K."/>
            <person name="Ovreas L."/>
            <person name="Rohde M."/>
            <person name="Galperin M.Y."/>
            <person name="Jogler C."/>
        </authorList>
    </citation>
    <scope>NUCLEOTIDE SEQUENCE [LARGE SCALE GENOMIC DNA]</scope>
    <source>
        <strain evidence="2 3">Poly51</strain>
    </source>
</reference>
<evidence type="ECO:0000313" key="3">
    <source>
        <dbReference type="Proteomes" id="UP000318288"/>
    </source>
</evidence>
<feature type="transmembrane region" description="Helical" evidence="1">
    <location>
        <begin position="97"/>
        <end position="119"/>
    </location>
</feature>
<comment type="caution">
    <text evidence="2">The sequence shown here is derived from an EMBL/GenBank/DDBJ whole genome shotgun (WGS) entry which is preliminary data.</text>
</comment>